<protein>
    <recommendedName>
        <fullName evidence="4">DUF5058 domain-containing protein</fullName>
    </recommendedName>
</protein>
<keyword evidence="1" id="KW-0472">Membrane</keyword>
<evidence type="ECO:0000256" key="1">
    <source>
        <dbReference type="SAM" id="Phobius"/>
    </source>
</evidence>
<dbReference type="Pfam" id="PF16481">
    <property type="entry name" value="DUF5058"/>
    <property type="match status" value="1"/>
</dbReference>
<dbReference type="EMBL" id="JAGGLJ010000006">
    <property type="protein sequence ID" value="MBP2025299.1"/>
    <property type="molecule type" value="Genomic_DNA"/>
</dbReference>
<feature type="transmembrane region" description="Helical" evidence="1">
    <location>
        <begin position="53"/>
        <end position="78"/>
    </location>
</feature>
<feature type="transmembrane region" description="Helical" evidence="1">
    <location>
        <begin position="124"/>
        <end position="142"/>
    </location>
</feature>
<keyword evidence="1" id="KW-1133">Transmembrane helix</keyword>
<evidence type="ECO:0008006" key="4">
    <source>
        <dbReference type="Google" id="ProtNLM"/>
    </source>
</evidence>
<dbReference type="RefSeq" id="WP_210060590.1">
    <property type="nucleotide sequence ID" value="NZ_JAGGLJ010000006.1"/>
</dbReference>
<sequence length="234" mass="25139">MQDHMYYAHHPLMYLACAIGILLVLAQTTIILKKTLKCTKDLGMDEDKIKKGIKTSALSSIGPAMGVVGSILALIVTLGAPVTALRMSVIGGTNYETMAANFGAKALGAELATKMDPVVFANALWAPALGVMGWLIFVFFFAHKMHKVNNLLTGGRKALLPAVSVGAMLGAFAYFNIDNLMKVKVNPAITASGIIGLLIMIFCQKFGEKKLPWLKQWSLTFSMFGGAIIAVLLF</sequence>
<comment type="caution">
    <text evidence="2">The sequence shown here is derived from an EMBL/GenBank/DDBJ whole genome shotgun (WGS) entry which is preliminary data.</text>
</comment>
<keyword evidence="1" id="KW-0812">Transmembrane</keyword>
<feature type="transmembrane region" description="Helical" evidence="1">
    <location>
        <begin position="183"/>
        <end position="202"/>
    </location>
</feature>
<feature type="transmembrane region" description="Helical" evidence="1">
    <location>
        <begin position="12"/>
        <end position="32"/>
    </location>
</feature>
<evidence type="ECO:0000313" key="2">
    <source>
        <dbReference type="EMBL" id="MBP2025299.1"/>
    </source>
</evidence>
<organism evidence="2 3">
    <name type="scientific">Peptoniphilus stercorisuis</name>
    <dbReference type="NCBI Taxonomy" id="1436965"/>
    <lineage>
        <taxon>Bacteria</taxon>
        <taxon>Bacillati</taxon>
        <taxon>Bacillota</taxon>
        <taxon>Tissierellia</taxon>
        <taxon>Tissierellales</taxon>
        <taxon>Peptoniphilaceae</taxon>
        <taxon>Peptoniphilus</taxon>
    </lineage>
</organism>
<evidence type="ECO:0000313" key="3">
    <source>
        <dbReference type="Proteomes" id="UP001519306"/>
    </source>
</evidence>
<proteinExistence type="predicted"/>
<feature type="transmembrane region" description="Helical" evidence="1">
    <location>
        <begin position="158"/>
        <end position="177"/>
    </location>
</feature>
<keyword evidence="3" id="KW-1185">Reference proteome</keyword>
<reference evidence="2 3" key="1">
    <citation type="submission" date="2021-03" db="EMBL/GenBank/DDBJ databases">
        <title>Genomic Encyclopedia of Type Strains, Phase IV (KMG-IV): sequencing the most valuable type-strain genomes for metagenomic binning, comparative biology and taxonomic classification.</title>
        <authorList>
            <person name="Goeker M."/>
        </authorList>
    </citation>
    <scope>NUCLEOTIDE SEQUENCE [LARGE SCALE GENOMIC DNA]</scope>
    <source>
        <strain evidence="2 3">DSM 27563</strain>
    </source>
</reference>
<accession>A0ABS4KBY9</accession>
<dbReference type="Proteomes" id="UP001519306">
    <property type="component" value="Unassembled WGS sequence"/>
</dbReference>
<gene>
    <name evidence="2" type="ORF">J2Z71_000829</name>
</gene>
<name>A0ABS4KBY9_9FIRM</name>
<dbReference type="InterPro" id="IPR032479">
    <property type="entry name" value="DUF5058"/>
</dbReference>
<feature type="transmembrane region" description="Helical" evidence="1">
    <location>
        <begin position="214"/>
        <end position="233"/>
    </location>
</feature>